<protein>
    <submittedName>
        <fullName evidence="3">Uncharacterized protein</fullName>
    </submittedName>
</protein>
<reference evidence="3" key="1">
    <citation type="submission" date="2022-08" db="EMBL/GenBank/DDBJ databases">
        <title>Novel sulphate-reducing endosymbionts in the free-living metamonad Anaeramoeba.</title>
        <authorList>
            <person name="Jerlstrom-Hultqvist J."/>
            <person name="Cepicka I."/>
            <person name="Gallot-Lavallee L."/>
            <person name="Salas-Leiva D."/>
            <person name="Curtis B.A."/>
            <person name="Zahonova K."/>
            <person name="Pipaliya S."/>
            <person name="Dacks J."/>
            <person name="Roger A.J."/>
        </authorList>
    </citation>
    <scope>NUCLEOTIDE SEQUENCE</scope>
    <source>
        <strain evidence="3">Busselton2</strain>
    </source>
</reference>
<comment type="caution">
    <text evidence="3">The sequence shown here is derived from an EMBL/GenBank/DDBJ whole genome shotgun (WGS) entry which is preliminary data.</text>
</comment>
<feature type="compositionally biased region" description="Basic and acidic residues" evidence="2">
    <location>
        <begin position="273"/>
        <end position="282"/>
    </location>
</feature>
<evidence type="ECO:0000256" key="1">
    <source>
        <dbReference type="SAM" id="Coils"/>
    </source>
</evidence>
<feature type="compositionally biased region" description="Basic and acidic residues" evidence="2">
    <location>
        <begin position="1"/>
        <end position="12"/>
    </location>
</feature>
<keyword evidence="1" id="KW-0175">Coiled coil</keyword>
<feature type="region of interest" description="Disordered" evidence="2">
    <location>
        <begin position="1"/>
        <end position="26"/>
    </location>
</feature>
<gene>
    <name evidence="3" type="ORF">M0812_28504</name>
</gene>
<organism evidence="3 4">
    <name type="scientific">Anaeramoeba flamelloides</name>
    <dbReference type="NCBI Taxonomy" id="1746091"/>
    <lineage>
        <taxon>Eukaryota</taxon>
        <taxon>Metamonada</taxon>
        <taxon>Anaeramoebidae</taxon>
        <taxon>Anaeramoeba</taxon>
    </lineage>
</organism>
<evidence type="ECO:0000313" key="3">
    <source>
        <dbReference type="EMBL" id="KAJ3426056.1"/>
    </source>
</evidence>
<dbReference type="AlphaFoldDB" id="A0AAV7YBX0"/>
<feature type="region of interest" description="Disordered" evidence="2">
    <location>
        <begin position="263"/>
        <end position="282"/>
    </location>
</feature>
<name>A0AAV7YBX0_9EUKA</name>
<dbReference type="EMBL" id="JANTQA010000070">
    <property type="protein sequence ID" value="KAJ3426056.1"/>
    <property type="molecule type" value="Genomic_DNA"/>
</dbReference>
<sequence length="767" mass="91993">MKEKRERERERGGGTGGTEGIQISSKDTIPQKMFQVLTTTLAIHKIKPTDDPKKKSPKIEDLQKLLIQANEQIEQQNYLINGKTQQINNFEKQLTRKNHKIKSLQKQLNKKDIKINKIKLLKRQPSEKLNEINTINQTEKQTKKFNETKNQINQIEKKNQKKRINFEEIFLILQEPKTTEQIYYNSTEEFPQTLNNFLSNRSVFFENCKSKEQINQENINSLKNEIQEIYQKIKKNYEKQQKINKIISDHNINQLFHLKQNFNNNNDDDDDDKGIQNKKDNDNNNNLEKKILVKNKLIKKFQKYIEKIKIKINNFQKLFFYFKDVKVNLFEDINDYFKINLQIYKNNLIHNLVTYIKEFNNFENIKLKEFNKKKYSISKIFKKLSKDLQEKIIITDQNELNSYSLKYQNSYEKKINEIEELKLFIGKIQIIKRKLIDLKAIVHQLYEFKEKLNIINLLIHPYLKYIEKNNKLKNKIPILFKNDQQISQKIKKLKRDILNKEEKLEESENIPNNQDQIKKIENSINELEKNKKKFLKKKIKNYQTLILIIFKHFPEQISEKNISLRQFSNQNKKNLLEKLKNKTKFTFILKKKIQELNPESINIQCIFKILFNFQKKQFQNIQSTKNDKIDLNLIQICTNSNINKLQEIKNVQLTINNDNNNKNNKNNQIKFVQELVLENHFCFYYFHDNFLIEKPIIFKFQNQKILFIYDLKENGQIKWKSNSNDQIFKVIHENKNNAFGPIELGKSDENLFNHEGIPQLLSETSNN</sequence>
<accession>A0AAV7YBX0</accession>
<feature type="coiled-coil region" evidence="1">
    <location>
        <begin position="483"/>
        <end position="545"/>
    </location>
</feature>
<evidence type="ECO:0000313" key="4">
    <source>
        <dbReference type="Proteomes" id="UP001146793"/>
    </source>
</evidence>
<proteinExistence type="predicted"/>
<dbReference type="Proteomes" id="UP001146793">
    <property type="component" value="Unassembled WGS sequence"/>
</dbReference>
<feature type="coiled-coil region" evidence="1">
    <location>
        <begin position="59"/>
        <end position="165"/>
    </location>
</feature>
<evidence type="ECO:0000256" key="2">
    <source>
        <dbReference type="SAM" id="MobiDB-lite"/>
    </source>
</evidence>